<organism evidence="5 6">
    <name type="scientific">Branchiibius cervicis</name>
    <dbReference type="NCBI Taxonomy" id="908252"/>
    <lineage>
        <taxon>Bacteria</taxon>
        <taxon>Bacillati</taxon>
        <taxon>Actinomycetota</taxon>
        <taxon>Actinomycetes</taxon>
        <taxon>Micrococcales</taxon>
        <taxon>Dermacoccaceae</taxon>
        <taxon>Branchiibius</taxon>
    </lineage>
</organism>
<dbReference type="CDD" id="cd14656">
    <property type="entry name" value="Imelysin-like_EfeO"/>
    <property type="match status" value="1"/>
</dbReference>
<sequence length="342" mass="36088">MSLSHCGQGWSRATTGALHLQIHNVDTAAGEAYLDTSDGAILAEADPVGPGSWGTLDAVLAPGTYHLVCTMDDADPVTGPAITVTGAAEPGSPQVHPVTSGDLAPYAIADSRRIAGRLLTLHAQSRELGAALAAGDRTRAERAWRSAYLTWNTLGVAYGAFGAGADKVAGLPYGLPLGVADPGWTGLHRIEYGLWHGQPLSHLAALGERLTGDVAALRTTVQQTELDPGEMVLRTHEIAEQSMQQTLSGVDDFGSDTTTTAVTEQLTATQELLTSLRRLLAPRYPDLARTEELLQQTHSAAAAIPAWQRATRKQRETLDADLSGLCELLAPVATILEPRVVS</sequence>
<evidence type="ECO:0000256" key="1">
    <source>
        <dbReference type="ARBA" id="ARBA00004196"/>
    </source>
</evidence>
<comment type="similarity">
    <text evidence="2">Belongs to the EfeM/EfeO family.</text>
</comment>
<evidence type="ECO:0000256" key="2">
    <source>
        <dbReference type="ARBA" id="ARBA00005989"/>
    </source>
</evidence>
<dbReference type="InterPro" id="IPR038352">
    <property type="entry name" value="Imelysin_sf"/>
</dbReference>
<feature type="domain" description="Imelysin-like" evidence="4">
    <location>
        <begin position="121"/>
        <end position="306"/>
    </location>
</feature>
<accession>A0ABW2APC5</accession>
<dbReference type="RefSeq" id="WP_377820007.1">
    <property type="nucleotide sequence ID" value="NZ_JBHSWJ010000002.1"/>
</dbReference>
<dbReference type="Gene3D" id="1.20.1420.20">
    <property type="entry name" value="M75 peptidase, HXXE motif"/>
    <property type="match status" value="1"/>
</dbReference>
<keyword evidence="6" id="KW-1185">Reference proteome</keyword>
<reference evidence="6" key="1">
    <citation type="journal article" date="2019" name="Int. J. Syst. Evol. Microbiol.">
        <title>The Global Catalogue of Microorganisms (GCM) 10K type strain sequencing project: providing services to taxonomists for standard genome sequencing and annotation.</title>
        <authorList>
            <consortium name="The Broad Institute Genomics Platform"/>
            <consortium name="The Broad Institute Genome Sequencing Center for Infectious Disease"/>
            <person name="Wu L."/>
            <person name="Ma J."/>
        </authorList>
    </citation>
    <scope>NUCLEOTIDE SEQUENCE [LARGE SCALE GENOMIC DNA]</scope>
    <source>
        <strain evidence="6">NBRC 106593</strain>
    </source>
</reference>
<dbReference type="Pfam" id="PF09375">
    <property type="entry name" value="Peptidase_M75"/>
    <property type="match status" value="1"/>
</dbReference>
<comment type="caution">
    <text evidence="5">The sequence shown here is derived from an EMBL/GenBank/DDBJ whole genome shotgun (WGS) entry which is preliminary data.</text>
</comment>
<dbReference type="InterPro" id="IPR034981">
    <property type="entry name" value="Imelysin-like_EfeO/Algp7"/>
</dbReference>
<dbReference type="PANTHER" id="PTHR39192">
    <property type="entry name" value="IRON UPTAKE SYSTEM COMPONENT EFEO"/>
    <property type="match status" value="1"/>
</dbReference>
<dbReference type="InterPro" id="IPR018976">
    <property type="entry name" value="Imelysin-like"/>
</dbReference>
<gene>
    <name evidence="5" type="ORF">ACFQBT_01170</name>
</gene>
<proteinExistence type="inferred from homology"/>
<dbReference type="Proteomes" id="UP001596356">
    <property type="component" value="Unassembled WGS sequence"/>
</dbReference>
<dbReference type="PANTHER" id="PTHR39192:SF1">
    <property type="entry name" value="IRON UPTAKE SYSTEM COMPONENT EFEO"/>
    <property type="match status" value="1"/>
</dbReference>
<evidence type="ECO:0000256" key="3">
    <source>
        <dbReference type="ARBA" id="ARBA00022729"/>
    </source>
</evidence>
<evidence type="ECO:0000259" key="4">
    <source>
        <dbReference type="Pfam" id="PF09375"/>
    </source>
</evidence>
<evidence type="ECO:0000313" key="5">
    <source>
        <dbReference type="EMBL" id="MFC6712534.1"/>
    </source>
</evidence>
<dbReference type="InterPro" id="IPR050894">
    <property type="entry name" value="EfeM/EfeO_iron_uptake"/>
</dbReference>
<protein>
    <submittedName>
        <fullName evidence="5">EfeM/EfeO family lipoprotein</fullName>
    </submittedName>
</protein>
<dbReference type="EMBL" id="JBHSWJ010000002">
    <property type="protein sequence ID" value="MFC6712534.1"/>
    <property type="molecule type" value="Genomic_DNA"/>
</dbReference>
<keyword evidence="3" id="KW-0732">Signal</keyword>
<keyword evidence="5" id="KW-0449">Lipoprotein</keyword>
<evidence type="ECO:0000313" key="6">
    <source>
        <dbReference type="Proteomes" id="UP001596356"/>
    </source>
</evidence>
<name>A0ABW2APC5_9MICO</name>
<comment type="subcellular location">
    <subcellularLocation>
        <location evidence="1">Cell envelope</location>
    </subcellularLocation>
</comment>